<dbReference type="EC" id="2.-.-.-" evidence="12"/>
<feature type="transmembrane region" description="Helical" evidence="12">
    <location>
        <begin position="725"/>
        <end position="750"/>
    </location>
</feature>
<evidence type="ECO:0000313" key="15">
    <source>
        <dbReference type="RefSeq" id="XP_065669299.1"/>
    </source>
</evidence>
<gene>
    <name evidence="15" type="primary">LOC105850118</name>
</gene>
<evidence type="ECO:0000256" key="6">
    <source>
        <dbReference type="ARBA" id="ARBA00022679"/>
    </source>
</evidence>
<dbReference type="PANTHER" id="PTHR12250:SF0">
    <property type="entry name" value="GPI ETHANOLAMINE PHOSPHATE TRANSFERASE 1"/>
    <property type="match status" value="1"/>
</dbReference>
<feature type="transmembrane region" description="Helical" evidence="12">
    <location>
        <begin position="596"/>
        <end position="616"/>
    </location>
</feature>
<evidence type="ECO:0000256" key="11">
    <source>
        <dbReference type="ARBA" id="ARBA00023180"/>
    </source>
</evidence>
<reference evidence="15" key="1">
    <citation type="submission" date="2025-08" db="UniProtKB">
        <authorList>
            <consortium name="RefSeq"/>
        </authorList>
    </citation>
    <scope>IDENTIFICATION</scope>
</reference>
<dbReference type="SUPFAM" id="SSF53649">
    <property type="entry name" value="Alkaline phosphatase-like"/>
    <property type="match status" value="1"/>
</dbReference>
<feature type="transmembrane region" description="Helical" evidence="12">
    <location>
        <begin position="549"/>
        <end position="568"/>
    </location>
</feature>
<dbReference type="Pfam" id="PF01663">
    <property type="entry name" value="Phosphodiest"/>
    <property type="match status" value="1"/>
</dbReference>
<dbReference type="Proteomes" id="UP001652625">
    <property type="component" value="Chromosome 12"/>
</dbReference>
<dbReference type="PANTHER" id="PTHR12250">
    <property type="entry name" value="PHOSPHATIDYLINOSITOL GLYCAN, CLASS N"/>
    <property type="match status" value="1"/>
</dbReference>
<accession>A0ABM4D4S9</accession>
<keyword evidence="7 12" id="KW-0812">Transmembrane</keyword>
<feature type="transmembrane region" description="Helical" evidence="12">
    <location>
        <begin position="655"/>
        <end position="674"/>
    </location>
</feature>
<evidence type="ECO:0000259" key="13">
    <source>
        <dbReference type="Pfam" id="PF04987"/>
    </source>
</evidence>
<dbReference type="GeneID" id="105850118"/>
<keyword evidence="11" id="KW-0325">Glycoprotein</keyword>
<evidence type="ECO:0000256" key="12">
    <source>
        <dbReference type="RuleBase" id="RU367138"/>
    </source>
</evidence>
<dbReference type="InterPro" id="IPR037671">
    <property type="entry name" value="PIGN_N"/>
</dbReference>
<evidence type="ECO:0000256" key="1">
    <source>
        <dbReference type="ARBA" id="ARBA00004477"/>
    </source>
</evidence>
<comment type="pathway">
    <text evidence="2 12">Glycolipid biosynthesis; glycosylphosphatidylinositol-anchor biosynthesis.</text>
</comment>
<keyword evidence="5 12" id="KW-0337">GPI-anchor biosynthesis</keyword>
<proteinExistence type="inferred from homology"/>
<evidence type="ECO:0000256" key="3">
    <source>
        <dbReference type="ARBA" id="ARBA00008400"/>
    </source>
</evidence>
<name>A0ABM4D4S9_HYDVU</name>
<evidence type="ECO:0000256" key="2">
    <source>
        <dbReference type="ARBA" id="ARBA00004687"/>
    </source>
</evidence>
<comment type="similarity">
    <text evidence="3 12">Belongs to the PIGG/PIGN/PIGO family. PIGN subfamily.</text>
</comment>
<evidence type="ECO:0000256" key="9">
    <source>
        <dbReference type="ARBA" id="ARBA00022989"/>
    </source>
</evidence>
<evidence type="ECO:0000256" key="8">
    <source>
        <dbReference type="ARBA" id="ARBA00022824"/>
    </source>
</evidence>
<dbReference type="RefSeq" id="XP_065669299.1">
    <property type="nucleotide sequence ID" value="XM_065813227.1"/>
</dbReference>
<feature type="transmembrane region" description="Helical" evidence="12">
    <location>
        <begin position="12"/>
        <end position="31"/>
    </location>
</feature>
<feature type="transmembrane region" description="Helical" evidence="12">
    <location>
        <begin position="686"/>
        <end position="705"/>
    </location>
</feature>
<feature type="transmembrane region" description="Helical" evidence="12">
    <location>
        <begin position="877"/>
        <end position="895"/>
    </location>
</feature>
<keyword evidence="14" id="KW-1185">Reference proteome</keyword>
<evidence type="ECO:0000256" key="7">
    <source>
        <dbReference type="ARBA" id="ARBA00022692"/>
    </source>
</evidence>
<dbReference type="InterPro" id="IPR002591">
    <property type="entry name" value="Phosphodiest/P_Trfase"/>
</dbReference>
<feature type="transmembrane region" description="Helical" evidence="12">
    <location>
        <begin position="811"/>
        <end position="833"/>
    </location>
</feature>
<dbReference type="Pfam" id="PF04987">
    <property type="entry name" value="PigN"/>
    <property type="match status" value="1"/>
</dbReference>
<evidence type="ECO:0000256" key="4">
    <source>
        <dbReference type="ARBA" id="ARBA00020831"/>
    </source>
</evidence>
<protein>
    <recommendedName>
        <fullName evidence="4 12">GPI ethanolamine phosphate transferase 1</fullName>
        <ecNumber evidence="12">2.-.-.-</ecNumber>
    </recommendedName>
</protein>
<dbReference type="GO" id="GO:0016740">
    <property type="term" value="F:transferase activity"/>
    <property type="evidence" value="ECO:0007669"/>
    <property type="project" value="UniProtKB-KW"/>
</dbReference>
<feature type="transmembrane region" description="Helical" evidence="12">
    <location>
        <begin position="771"/>
        <end position="791"/>
    </location>
</feature>
<feature type="transmembrane region" description="Helical" evidence="12">
    <location>
        <begin position="845"/>
        <end position="865"/>
    </location>
</feature>
<comment type="subcellular location">
    <subcellularLocation>
        <location evidence="1 12">Endoplasmic reticulum membrane</location>
        <topology evidence="1 12">Multi-pass membrane protein</topology>
    </subcellularLocation>
</comment>
<dbReference type="CDD" id="cd16020">
    <property type="entry name" value="GPI_EPT_1"/>
    <property type="match status" value="1"/>
</dbReference>
<feature type="transmembrane region" description="Helical" evidence="12">
    <location>
        <begin position="628"/>
        <end position="649"/>
    </location>
</feature>
<keyword evidence="10 12" id="KW-0472">Membrane</keyword>
<evidence type="ECO:0000256" key="5">
    <source>
        <dbReference type="ARBA" id="ARBA00022502"/>
    </source>
</evidence>
<feature type="domain" description="GPI ethanolamine phosphate transferase 1 C-terminal" evidence="13">
    <location>
        <begin position="428"/>
        <end position="870"/>
    </location>
</feature>
<feature type="transmembrane region" description="Helical" evidence="12">
    <location>
        <begin position="439"/>
        <end position="458"/>
    </location>
</feature>
<feature type="transmembrane region" description="Helical" evidence="12">
    <location>
        <begin position="478"/>
        <end position="502"/>
    </location>
</feature>
<feature type="transmembrane region" description="Helical" evidence="12">
    <location>
        <begin position="509"/>
        <end position="529"/>
    </location>
</feature>
<dbReference type="Gene3D" id="3.40.720.10">
    <property type="entry name" value="Alkaline Phosphatase, subunit A"/>
    <property type="match status" value="1"/>
</dbReference>
<comment type="function">
    <text evidence="12">Ethanolamine phosphate transferase involved in glycosylphosphatidylinositol-anchor biosynthesis. Transfers ethanolamine phosphate to the first alpha-1,4-linked mannose of the glycosylphosphatidylinositol precursor of GPI-anchor.</text>
</comment>
<dbReference type="InterPro" id="IPR017852">
    <property type="entry name" value="GPI_EtnP_transferase_1_C"/>
</dbReference>
<dbReference type="InterPro" id="IPR007070">
    <property type="entry name" value="GPI_EtnP_transferase_1"/>
</dbReference>
<evidence type="ECO:0000313" key="14">
    <source>
        <dbReference type="Proteomes" id="UP001652625"/>
    </source>
</evidence>
<dbReference type="InterPro" id="IPR017850">
    <property type="entry name" value="Alkaline_phosphatase_core_sf"/>
</dbReference>
<sequence>MVSYFFEQLSFLTLGAIVHLLYLSSVFHIYFKSPIINNVKRATVQSISPAKRVILIVADGLQAEKAFDLKYKSKTPFLHSIIEHNGSWGVSHTRVPTESRVGHVSLIAGTYEDVSAITNGWQLNPVDFDSVFNQSTKTWSWGSHDIVGLFDKNTENVETFYYERDQIDFGGKDPSQLDQWVFLKVKEFFRNAKENLALFKQLHKEKLVFFVHLLGIDTNGHAKKPDSIEYLQNVALVDEGIKNITEIINNFYGNDQKSTFIVTSDHGMTPWGAHGAGSKSETETPFIAWGAGIVKCEYQENVNKDPQTVEWGLQNYKRHDLLQVDIASLMSYLIGVNFPINSVGVIPDEILNISMHQKALAMLDNVKQIVEQYHAHEKKVLESVLYFTKFYNDQELTYKLMEASSLLSTGEYISSIEKSKQAVVVTLKGIQYYHKYNRVLLSFLVNCGFLLWISYVVAKILYEYTNVLPRTYYTPTVVLFFQSRLFTVFYMLVIFCVSFLFITKSGEYFYLLFPAIMFKLCLNQGKIFYRIVLLCNKLWSQSSLNTISTILQILSILLGVEIIVIAFFYRSALSYVSLLLSLMPWLKFPVRKNFKSYMTLGIYTSWTLACLLIAIFPSFPVIDRKENYLLVIIAAFIAATAGLSFSSIIKNQNGWVISTVTAILILCTVVKMHTVINIQQGNGLPLLNQVFSWLVLIMMPLISILTEKHSPTRLVSVSLSLFSIYILTSISYEALFLLALVFQLSLWIFVEFSWLSEIKREDQFLTLEHLRITYMFLYFIFLSFFGTGNIASINSYDIATALCFKTVFNPWIIGLVVIIKCLIPTVIVVIFCCSLFKVIVLPMRGLFLCILVLTDLMALNFFFFVQDEGSWLDIGQSVSHFVITLVIIIALLPIYEGCKLISGSIHFQFEKSHFL</sequence>
<keyword evidence="6 12" id="KW-0808">Transferase</keyword>
<keyword evidence="8 12" id="KW-0256">Endoplasmic reticulum</keyword>
<organism evidence="14 15">
    <name type="scientific">Hydra vulgaris</name>
    <name type="common">Hydra</name>
    <name type="synonym">Hydra attenuata</name>
    <dbReference type="NCBI Taxonomy" id="6087"/>
    <lineage>
        <taxon>Eukaryota</taxon>
        <taxon>Metazoa</taxon>
        <taxon>Cnidaria</taxon>
        <taxon>Hydrozoa</taxon>
        <taxon>Hydroidolina</taxon>
        <taxon>Anthoathecata</taxon>
        <taxon>Aplanulata</taxon>
        <taxon>Hydridae</taxon>
        <taxon>Hydra</taxon>
    </lineage>
</organism>
<evidence type="ECO:0000256" key="10">
    <source>
        <dbReference type="ARBA" id="ARBA00023136"/>
    </source>
</evidence>
<keyword evidence="9 12" id="KW-1133">Transmembrane helix</keyword>